<dbReference type="SMART" id="SM00028">
    <property type="entry name" value="TPR"/>
    <property type="match status" value="4"/>
</dbReference>
<dbReference type="RefSeq" id="WP_109416507.1">
    <property type="nucleotide sequence ID" value="NZ_QEAS01000011.1"/>
</dbReference>
<dbReference type="SUPFAM" id="SSF55874">
    <property type="entry name" value="ATPase domain of HSP90 chaperone/DNA topoisomerase II/histidine kinase"/>
    <property type="match status" value="1"/>
</dbReference>
<evidence type="ECO:0000256" key="3">
    <source>
        <dbReference type="ARBA" id="ARBA00022553"/>
    </source>
</evidence>
<protein>
    <recommendedName>
        <fullName evidence="2">histidine kinase</fullName>
        <ecNumber evidence="2">2.7.13.3</ecNumber>
    </recommendedName>
</protein>
<accession>A0A2U2PF50</accession>
<dbReference type="InterPro" id="IPR011495">
    <property type="entry name" value="Sig_transdc_His_kin_sub2_dim/P"/>
</dbReference>
<dbReference type="GO" id="GO:0004673">
    <property type="term" value="F:protein histidine kinase activity"/>
    <property type="evidence" value="ECO:0007669"/>
    <property type="project" value="UniProtKB-EC"/>
</dbReference>
<keyword evidence="7" id="KW-0067">ATP-binding</keyword>
<keyword evidence="8" id="KW-0472">Membrane</keyword>
<dbReference type="EMBL" id="QEAS01000011">
    <property type="protein sequence ID" value="PWG79990.1"/>
    <property type="molecule type" value="Genomic_DNA"/>
</dbReference>
<feature type="transmembrane region" description="Helical" evidence="8">
    <location>
        <begin position="399"/>
        <end position="419"/>
    </location>
</feature>
<dbReference type="PANTHER" id="PTHR41523:SF8">
    <property type="entry name" value="ETHYLENE RESPONSE SENSOR PROTEIN"/>
    <property type="match status" value="1"/>
</dbReference>
<gene>
    <name evidence="11" type="ORF">DDR33_14440</name>
</gene>
<keyword evidence="5" id="KW-0547">Nucleotide-binding</keyword>
<reference evidence="11 12" key="1">
    <citation type="submission" date="2018-04" db="EMBL/GenBank/DDBJ databases">
        <title>Pedobacter chongqingensis sp. nov., isolated from a rottenly hemp rope.</title>
        <authorList>
            <person name="Cai Y."/>
        </authorList>
    </citation>
    <scope>NUCLEOTIDE SEQUENCE [LARGE SCALE GENOMIC DNA]</scope>
    <source>
        <strain evidence="11 12">FJ4-8</strain>
    </source>
</reference>
<dbReference type="InterPro" id="IPR036890">
    <property type="entry name" value="HATPase_C_sf"/>
</dbReference>
<feature type="domain" description="Histidine kinase" evidence="10">
    <location>
        <begin position="456"/>
        <end position="650"/>
    </location>
</feature>
<dbReference type="InterPro" id="IPR005467">
    <property type="entry name" value="His_kinase_dom"/>
</dbReference>
<evidence type="ECO:0000256" key="1">
    <source>
        <dbReference type="ARBA" id="ARBA00000085"/>
    </source>
</evidence>
<evidence type="ECO:0000256" key="8">
    <source>
        <dbReference type="SAM" id="Phobius"/>
    </source>
</evidence>
<dbReference type="PANTHER" id="PTHR41523">
    <property type="entry name" value="TWO-COMPONENT SYSTEM SENSOR PROTEIN"/>
    <property type="match status" value="1"/>
</dbReference>
<keyword evidence="8" id="KW-0812">Transmembrane</keyword>
<dbReference type="OrthoDB" id="1523170at2"/>
<comment type="caution">
    <text evidence="11">The sequence shown here is derived from an EMBL/GenBank/DDBJ whole genome shotgun (WGS) entry which is preliminary data.</text>
</comment>
<keyword evidence="8" id="KW-1133">Transmembrane helix</keyword>
<keyword evidence="6" id="KW-0418">Kinase</keyword>
<feature type="signal peptide" evidence="9">
    <location>
        <begin position="1"/>
        <end position="22"/>
    </location>
</feature>
<keyword evidence="3" id="KW-0597">Phosphoprotein</keyword>
<dbReference type="EC" id="2.7.13.3" evidence="2"/>
<dbReference type="SUPFAM" id="SSF48452">
    <property type="entry name" value="TPR-like"/>
    <property type="match status" value="2"/>
</dbReference>
<feature type="chain" id="PRO_5015643424" description="histidine kinase" evidence="9">
    <location>
        <begin position="23"/>
        <end position="659"/>
    </location>
</feature>
<dbReference type="GO" id="GO:0005524">
    <property type="term" value="F:ATP binding"/>
    <property type="evidence" value="ECO:0007669"/>
    <property type="project" value="UniProtKB-KW"/>
</dbReference>
<evidence type="ECO:0000256" key="7">
    <source>
        <dbReference type="ARBA" id="ARBA00022840"/>
    </source>
</evidence>
<evidence type="ECO:0000313" key="12">
    <source>
        <dbReference type="Proteomes" id="UP000245647"/>
    </source>
</evidence>
<keyword evidence="12" id="KW-1185">Reference proteome</keyword>
<dbReference type="Pfam" id="PF07568">
    <property type="entry name" value="HisKA_2"/>
    <property type="match status" value="1"/>
</dbReference>
<dbReference type="Proteomes" id="UP000245647">
    <property type="component" value="Unassembled WGS sequence"/>
</dbReference>
<evidence type="ECO:0000256" key="5">
    <source>
        <dbReference type="ARBA" id="ARBA00022741"/>
    </source>
</evidence>
<comment type="catalytic activity">
    <reaction evidence="1">
        <text>ATP + protein L-histidine = ADP + protein N-phospho-L-histidine.</text>
        <dbReference type="EC" id="2.7.13.3"/>
    </reaction>
</comment>
<evidence type="ECO:0000256" key="2">
    <source>
        <dbReference type="ARBA" id="ARBA00012438"/>
    </source>
</evidence>
<dbReference type="Gene3D" id="3.30.565.10">
    <property type="entry name" value="Histidine kinase-like ATPase, C-terminal domain"/>
    <property type="match status" value="1"/>
</dbReference>
<name>A0A2U2PF50_9SPHI</name>
<dbReference type="InterPro" id="IPR019734">
    <property type="entry name" value="TPR_rpt"/>
</dbReference>
<evidence type="ECO:0000256" key="6">
    <source>
        <dbReference type="ARBA" id="ARBA00022777"/>
    </source>
</evidence>
<dbReference type="Pfam" id="PF02518">
    <property type="entry name" value="HATPase_c"/>
    <property type="match status" value="1"/>
</dbReference>
<evidence type="ECO:0000256" key="9">
    <source>
        <dbReference type="SAM" id="SignalP"/>
    </source>
</evidence>
<keyword evidence="9" id="KW-0732">Signal</keyword>
<evidence type="ECO:0000259" key="10">
    <source>
        <dbReference type="PROSITE" id="PS50109"/>
    </source>
</evidence>
<dbReference type="InterPro" id="IPR003594">
    <property type="entry name" value="HATPase_dom"/>
</dbReference>
<dbReference type="InterPro" id="IPR011990">
    <property type="entry name" value="TPR-like_helical_dom_sf"/>
</dbReference>
<organism evidence="11 12">
    <name type="scientific">Pararcticibacter amylolyticus</name>
    <dbReference type="NCBI Taxonomy" id="2173175"/>
    <lineage>
        <taxon>Bacteria</taxon>
        <taxon>Pseudomonadati</taxon>
        <taxon>Bacteroidota</taxon>
        <taxon>Sphingobacteriia</taxon>
        <taxon>Sphingobacteriales</taxon>
        <taxon>Sphingobacteriaceae</taxon>
        <taxon>Pararcticibacter</taxon>
    </lineage>
</organism>
<dbReference type="Gene3D" id="3.30.450.20">
    <property type="entry name" value="PAS domain"/>
    <property type="match status" value="1"/>
</dbReference>
<dbReference type="Gene3D" id="1.25.40.10">
    <property type="entry name" value="Tetratricopeptide repeat domain"/>
    <property type="match status" value="2"/>
</dbReference>
<proteinExistence type="predicted"/>
<sequence>MLRGFIRLLTLTILSFFCTSLLSVKGTADSKENYTSKVPDTTIINVLFREGDSLFNINIEKAAAAYREALALSRKNGYQRGIADGYYRLGTAYEKNLDIKEAIRSLNIARKYYEKLGINENLPDCHGRIGLLYVKLGQPQKGLEELIRGLSLAEKSNNTPSRIRLYILLAMHHNDYTGDYDKALECLKRAEQLNNSKTLQGKALLGHIYLQYGISYRNKKNFKKSLCYNSGSIKIRRSLNDSNNLARSYLDRVSTYYEMKDAEGILRSVRLSSASLQNKMDKQAAANIESSYAQAYYLQKKYNQALYKAESAANIMLESKQHQSLQDLRPLLFKLLYINKQTEEADSVYNAYTKEKDRLYSRIAVLSDTEMRNKYEADKKDRQIHLQELELSHHKFQTYSLEALLILLLVTSSVFYLRFLDRKKNNRLLAQKNMEIEKQIEMLHLANEQKEMLIREVHHRVKNNLQIISSLFNLQARHLAHPDIAKVLNECKSRLKSIALIHDQLYSEDRLSKIDLQPYTEQLLRYLLDIYHTKGCDISADISTGNVVLNADTAVPLGLILTELITNSLKHAFSDSLESRITIRISKIDQNEYSLSYRDSGPGLKGGQIGNMNESLGFRLIISLSRQLSGYFSYEHDPDQTFHINFKETNDSSVKHPYS</sequence>
<dbReference type="AlphaFoldDB" id="A0A2U2PF50"/>
<keyword evidence="4" id="KW-0808">Transferase</keyword>
<evidence type="ECO:0000256" key="4">
    <source>
        <dbReference type="ARBA" id="ARBA00022679"/>
    </source>
</evidence>
<evidence type="ECO:0000313" key="11">
    <source>
        <dbReference type="EMBL" id="PWG79990.1"/>
    </source>
</evidence>
<dbReference type="PROSITE" id="PS50109">
    <property type="entry name" value="HIS_KIN"/>
    <property type="match status" value="1"/>
</dbReference>